<organism evidence="1 2">
    <name type="scientific">Bacillus tequilensis</name>
    <dbReference type="NCBI Taxonomy" id="227866"/>
    <lineage>
        <taxon>Bacteria</taxon>
        <taxon>Bacillati</taxon>
        <taxon>Bacillota</taxon>
        <taxon>Bacilli</taxon>
        <taxon>Bacillales</taxon>
        <taxon>Bacillaceae</taxon>
        <taxon>Bacillus</taxon>
    </lineage>
</organism>
<dbReference type="KEGG" id="bteq:G4P54_12420"/>
<dbReference type="AlphaFoldDB" id="A0A6H0WNV7"/>
<dbReference type="EMBL" id="CP048852">
    <property type="protein sequence ID" value="QIW82221.1"/>
    <property type="molecule type" value="Genomic_DNA"/>
</dbReference>
<protein>
    <submittedName>
        <fullName evidence="1">Uncharacterized protein</fullName>
    </submittedName>
</protein>
<dbReference type="OrthoDB" id="2937597at2"/>
<reference evidence="1 2" key="1">
    <citation type="submission" date="2020-02" db="EMBL/GenBank/DDBJ databases">
        <title>Genome sequencing, annotation and comparative genomic analysis of Bacillus tequilensis EA-CB0015, an effective biological control agent against Pseudocercospora fijiensis in banana plants.</title>
        <authorList>
            <person name="Cuellar-Gaviria T.Z."/>
            <person name="Ju K.-S."/>
            <person name="Villegas-Escobar V."/>
        </authorList>
    </citation>
    <scope>NUCLEOTIDE SEQUENCE [LARGE SCALE GENOMIC DNA]</scope>
    <source>
        <strain evidence="1 2">EA-CB0015</strain>
    </source>
</reference>
<dbReference type="RefSeq" id="WP_024715155.1">
    <property type="nucleotide sequence ID" value="NZ_CP048852.1"/>
</dbReference>
<dbReference type="Proteomes" id="UP000501914">
    <property type="component" value="Chromosome"/>
</dbReference>
<gene>
    <name evidence="1" type="ORF">G4P54_12420</name>
</gene>
<name>A0A6H0WNV7_9BACI</name>
<accession>A0A6H0WNV7</accession>
<evidence type="ECO:0000313" key="1">
    <source>
        <dbReference type="EMBL" id="QIW82221.1"/>
    </source>
</evidence>
<dbReference type="InterPro" id="IPR025546">
    <property type="entry name" value="YqzH"/>
</dbReference>
<keyword evidence="2" id="KW-1185">Reference proteome</keyword>
<evidence type="ECO:0000313" key="2">
    <source>
        <dbReference type="Proteomes" id="UP000501914"/>
    </source>
</evidence>
<dbReference type="Pfam" id="PF14164">
    <property type="entry name" value="YqzH"/>
    <property type="match status" value="1"/>
</dbReference>
<sequence length="68" mass="7936">MEKFVEKMLGQALRQYGRNVAIDPLSPYEKQSLIAALKERQNEEPDEDLYAHIEDIIYDYVTNQGLFS</sequence>
<proteinExistence type="predicted"/>